<dbReference type="KEGG" id="cby:CLM_2945"/>
<evidence type="ECO:0000313" key="1">
    <source>
        <dbReference type="EMBL" id="ACO84731.1"/>
    </source>
</evidence>
<name>C1FTJ3_CLOBJ</name>
<dbReference type="EMBL" id="CP001581">
    <property type="protein sequence ID" value="ACO84731.1"/>
    <property type="molecule type" value="Genomic_DNA"/>
</dbReference>
<gene>
    <name evidence="1" type="ordered locus">CLM_2945</name>
</gene>
<organism evidence="1 2">
    <name type="scientific">Clostridium botulinum (strain Kyoto / Type A2)</name>
    <dbReference type="NCBI Taxonomy" id="536232"/>
    <lineage>
        <taxon>Bacteria</taxon>
        <taxon>Bacillati</taxon>
        <taxon>Bacillota</taxon>
        <taxon>Clostridia</taxon>
        <taxon>Eubacteriales</taxon>
        <taxon>Clostridiaceae</taxon>
        <taxon>Clostridium</taxon>
    </lineage>
</organism>
<dbReference type="RefSeq" id="WP_012704385.1">
    <property type="nucleotide sequence ID" value="NC_012563.1"/>
</dbReference>
<dbReference type="AlphaFoldDB" id="C1FTJ3"/>
<evidence type="ECO:0000313" key="2">
    <source>
        <dbReference type="Proteomes" id="UP000001374"/>
    </source>
</evidence>
<protein>
    <submittedName>
        <fullName evidence="1">Uncharacterized protein</fullName>
    </submittedName>
</protein>
<sequence length="64" mass="7474">MVIKDTVKENILINGRIGELEYDIFEKDIYNLIKRYGSAFIRRELIEKTRMGIGLEDVVGELKN</sequence>
<accession>C1FTJ3</accession>
<proteinExistence type="predicted"/>
<dbReference type="HOGENOM" id="CLU_2895963_0_0_9"/>
<reference evidence="1 2" key="1">
    <citation type="submission" date="2008-10" db="EMBL/GenBank/DDBJ databases">
        <title>Genome sequence of Clostridium botulinum A2 Kyoto.</title>
        <authorList>
            <person name="Shrivastava S."/>
            <person name="Brinkac L.M."/>
            <person name="Brown J.L."/>
            <person name="Bruce D."/>
            <person name="Detter C.C."/>
            <person name="Johnson E.A."/>
            <person name="Munk C.A."/>
            <person name="Smith L.A."/>
            <person name="Smith T.J."/>
            <person name="Sutton G."/>
            <person name="Brettin T.S."/>
        </authorList>
    </citation>
    <scope>NUCLEOTIDE SEQUENCE [LARGE SCALE GENOMIC DNA]</scope>
    <source>
        <strain evidence="2">Kyoto / Type A2</strain>
    </source>
</reference>
<dbReference type="Proteomes" id="UP000001374">
    <property type="component" value="Chromosome"/>
</dbReference>